<organism evidence="2">
    <name type="scientific">mine drainage metagenome</name>
    <dbReference type="NCBI Taxonomy" id="410659"/>
    <lineage>
        <taxon>unclassified sequences</taxon>
        <taxon>metagenomes</taxon>
        <taxon>ecological metagenomes</taxon>
    </lineage>
</organism>
<keyword evidence="1" id="KW-0472">Membrane</keyword>
<comment type="caution">
    <text evidence="2">The sequence shown here is derived from an EMBL/GenBank/DDBJ whole genome shotgun (WGS) entry which is preliminary data.</text>
</comment>
<evidence type="ECO:0000256" key="1">
    <source>
        <dbReference type="SAM" id="Phobius"/>
    </source>
</evidence>
<dbReference type="AlphaFoldDB" id="T0Y0X3"/>
<gene>
    <name evidence="2" type="ORF">B1A_21027</name>
</gene>
<dbReference type="EMBL" id="AUZX01015530">
    <property type="protein sequence ID" value="EQD28741.1"/>
    <property type="molecule type" value="Genomic_DNA"/>
</dbReference>
<feature type="non-terminal residue" evidence="2">
    <location>
        <position position="1"/>
    </location>
</feature>
<keyword evidence="1" id="KW-0812">Transmembrane</keyword>
<feature type="transmembrane region" description="Helical" evidence="1">
    <location>
        <begin position="12"/>
        <end position="34"/>
    </location>
</feature>
<proteinExistence type="predicted"/>
<accession>T0Y0X3</accession>
<evidence type="ECO:0000313" key="2">
    <source>
        <dbReference type="EMBL" id="EQD28741.1"/>
    </source>
</evidence>
<reference evidence="2" key="2">
    <citation type="journal article" date="2014" name="ISME J.">
        <title>Microbial stratification in low pH oxic and suboxic macroscopic growths along an acid mine drainage.</title>
        <authorList>
            <person name="Mendez-Garcia C."/>
            <person name="Mesa V."/>
            <person name="Sprenger R.R."/>
            <person name="Richter M."/>
            <person name="Diez M.S."/>
            <person name="Solano J."/>
            <person name="Bargiela R."/>
            <person name="Golyshina O.V."/>
            <person name="Manteca A."/>
            <person name="Ramos J.L."/>
            <person name="Gallego J.R."/>
            <person name="Llorente I."/>
            <person name="Martins Dos Santos V.A."/>
            <person name="Jensen O.N."/>
            <person name="Pelaez A.I."/>
            <person name="Sanchez J."/>
            <person name="Ferrer M."/>
        </authorList>
    </citation>
    <scope>NUCLEOTIDE SEQUENCE</scope>
</reference>
<protein>
    <submittedName>
        <fullName evidence="2">Uncharacterized protein</fullName>
    </submittedName>
</protein>
<keyword evidence="1" id="KW-1133">Transmembrane helix</keyword>
<reference evidence="2" key="1">
    <citation type="submission" date="2013-08" db="EMBL/GenBank/DDBJ databases">
        <authorList>
            <person name="Mendez C."/>
            <person name="Richter M."/>
            <person name="Ferrer M."/>
            <person name="Sanchez J."/>
        </authorList>
    </citation>
    <scope>NUCLEOTIDE SEQUENCE</scope>
</reference>
<sequence>IGIYGPHTNLGWIALILCMMNCPFGLMLFLLGAAKWLRNRRQVRPVSDGETP</sequence>
<name>T0Y0X3_9ZZZZ</name>